<feature type="chain" id="PRO_5009304716" evidence="9">
    <location>
        <begin position="19"/>
        <end position="487"/>
    </location>
</feature>
<evidence type="ECO:0000256" key="9">
    <source>
        <dbReference type="SAM" id="SignalP"/>
    </source>
</evidence>
<dbReference type="Pfam" id="PF01421">
    <property type="entry name" value="Reprolysin"/>
    <property type="match status" value="1"/>
</dbReference>
<dbReference type="PANTHER" id="PTHR11905">
    <property type="entry name" value="ADAM A DISINTEGRIN AND METALLOPROTEASE DOMAIN"/>
    <property type="match status" value="1"/>
</dbReference>
<keyword evidence="7" id="KW-0325">Glycoprotein</keyword>
<dbReference type="PANTHER" id="PTHR11905:SF159">
    <property type="entry name" value="ADAM METALLOPROTEASE"/>
    <property type="match status" value="1"/>
</dbReference>
<keyword evidence="2 8" id="KW-0479">Metal-binding</keyword>
<dbReference type="Proteomes" id="UP000095284">
    <property type="component" value="Unplaced"/>
</dbReference>
<dbReference type="InterPro" id="IPR001590">
    <property type="entry name" value="Peptidase_M12B"/>
</dbReference>
<proteinExistence type="predicted"/>
<dbReference type="WBParaSite" id="BXY_0345300.1">
    <property type="protein sequence ID" value="BXY_0345300.1"/>
    <property type="gene ID" value="BXY_0345300"/>
</dbReference>
<keyword evidence="1" id="KW-0645">Protease</keyword>
<reference evidence="12" key="1">
    <citation type="submission" date="2016-11" db="UniProtKB">
        <authorList>
            <consortium name="WormBaseParasite"/>
        </authorList>
    </citation>
    <scope>IDENTIFICATION</scope>
</reference>
<dbReference type="GO" id="GO:0004222">
    <property type="term" value="F:metalloendopeptidase activity"/>
    <property type="evidence" value="ECO:0007669"/>
    <property type="project" value="InterPro"/>
</dbReference>
<evidence type="ECO:0000256" key="5">
    <source>
        <dbReference type="ARBA" id="ARBA00023049"/>
    </source>
</evidence>
<accession>A0A1I7RRV5</accession>
<evidence type="ECO:0000256" key="6">
    <source>
        <dbReference type="ARBA" id="ARBA00023157"/>
    </source>
</evidence>
<protein>
    <submittedName>
        <fullName evidence="12">Peptidase M12B domain-containing protein</fullName>
    </submittedName>
</protein>
<dbReference type="InterPro" id="IPR041645">
    <property type="entry name" value="ADAMTS_CR_2"/>
</dbReference>
<dbReference type="GO" id="GO:0006509">
    <property type="term" value="P:membrane protein ectodomain proteolysis"/>
    <property type="evidence" value="ECO:0007669"/>
    <property type="project" value="TreeGrafter"/>
</dbReference>
<evidence type="ECO:0000259" key="10">
    <source>
        <dbReference type="PROSITE" id="PS50215"/>
    </source>
</evidence>
<dbReference type="SUPFAM" id="SSF55486">
    <property type="entry name" value="Metalloproteases ('zincins'), catalytic domain"/>
    <property type="match status" value="1"/>
</dbReference>
<evidence type="ECO:0000256" key="1">
    <source>
        <dbReference type="ARBA" id="ARBA00022670"/>
    </source>
</evidence>
<comment type="caution">
    <text evidence="8">Lacks conserved residue(s) required for the propagation of feature annotation.</text>
</comment>
<evidence type="ECO:0000256" key="4">
    <source>
        <dbReference type="ARBA" id="ARBA00022833"/>
    </source>
</evidence>
<dbReference type="PROSITE" id="PS50215">
    <property type="entry name" value="ADAM_MEPRO"/>
    <property type="match status" value="1"/>
</dbReference>
<evidence type="ECO:0000256" key="7">
    <source>
        <dbReference type="ARBA" id="ARBA00023180"/>
    </source>
</evidence>
<name>A0A1I7RRV5_BURXY</name>
<dbReference type="Pfam" id="PF17771">
    <property type="entry name" value="ADAMTS_CR_2"/>
    <property type="match status" value="1"/>
</dbReference>
<dbReference type="Gene3D" id="3.40.1620.60">
    <property type="match status" value="1"/>
</dbReference>
<dbReference type="AlphaFoldDB" id="A0A1I7RRV5"/>
<feature type="signal peptide" evidence="9">
    <location>
        <begin position="1"/>
        <end position="18"/>
    </location>
</feature>
<keyword evidence="5" id="KW-0482">Metalloprotease</keyword>
<dbReference type="GO" id="GO:0046872">
    <property type="term" value="F:metal ion binding"/>
    <property type="evidence" value="ECO:0007669"/>
    <property type="project" value="UniProtKB-KW"/>
</dbReference>
<dbReference type="InterPro" id="IPR024079">
    <property type="entry name" value="MetalloPept_cat_dom_sf"/>
</dbReference>
<evidence type="ECO:0000256" key="8">
    <source>
        <dbReference type="PROSITE-ProRule" id="PRU00276"/>
    </source>
</evidence>
<feature type="binding site" evidence="8">
    <location>
        <position position="258"/>
    </location>
    <ligand>
        <name>Zn(2+)</name>
        <dbReference type="ChEBI" id="CHEBI:29105"/>
        <note>catalytic</note>
    </ligand>
</feature>
<evidence type="ECO:0000313" key="11">
    <source>
        <dbReference type="Proteomes" id="UP000095284"/>
    </source>
</evidence>
<feature type="binding site" evidence="8">
    <location>
        <position position="264"/>
    </location>
    <ligand>
        <name>Zn(2+)</name>
        <dbReference type="ChEBI" id="CHEBI:29105"/>
        <note>catalytic</note>
    </ligand>
</feature>
<evidence type="ECO:0000256" key="2">
    <source>
        <dbReference type="ARBA" id="ARBA00022723"/>
    </source>
</evidence>
<dbReference type="eggNOG" id="KOG3538">
    <property type="taxonomic scope" value="Eukaryota"/>
</dbReference>
<keyword evidence="6" id="KW-1015">Disulfide bond</keyword>
<sequence length="487" mass="56178">MSEVRILWFYLLTKYVLAEVLVKESTFDNVQFTKIVFYDNTTLFDDISYLDKVVQDFALSKSSNPSEGNVTEVPDSLFLDLLLIADLSMYHKFKELYPYNSNSAYFALQDYLRVIFDQLYSIYYRLIFFEKTRVFLRLAGTLPIFRVDDCPLQRVNTFNLSEYDNSTDIFGVPNFSPIDALDSVHSIHDWLEEHKALIPQHDHAIVFTRRDLLSQNNESATQGMAYVRAMCRESDSVSVVEDVGGITTVAIAAHEMAHSLGAFHDGSGNSSVCSPSLNFLMAPQTSGNELNQNFGNSFLLSQCSLDHIEEFLRSSDSDCLKKNITTPRPNLTNKRRSKKAGEIFDRTMQCRLAFGQNYGKCSRNDFHYWKVDPCRRLWCQDRKKPRYSTCETKAFLPVMDGTACGIGKWCLRGDCIQNENYMTEECADLRADYCRRFKQGVRRRYCVAKSIKSICCRTCQHYDPDTKKINKLRDKEITRKLIIKEDL</sequence>
<keyword evidence="4 8" id="KW-0862">Zinc</keyword>
<evidence type="ECO:0000313" key="12">
    <source>
        <dbReference type="WBParaSite" id="BXY_0345300.1"/>
    </source>
</evidence>
<feature type="active site" evidence="8">
    <location>
        <position position="255"/>
    </location>
</feature>
<keyword evidence="9" id="KW-0732">Signal</keyword>
<organism evidence="11 12">
    <name type="scientific">Bursaphelenchus xylophilus</name>
    <name type="common">Pinewood nematode worm</name>
    <name type="synonym">Aphelenchoides xylophilus</name>
    <dbReference type="NCBI Taxonomy" id="6326"/>
    <lineage>
        <taxon>Eukaryota</taxon>
        <taxon>Metazoa</taxon>
        <taxon>Ecdysozoa</taxon>
        <taxon>Nematoda</taxon>
        <taxon>Chromadorea</taxon>
        <taxon>Rhabditida</taxon>
        <taxon>Tylenchina</taxon>
        <taxon>Tylenchomorpha</taxon>
        <taxon>Aphelenchoidea</taxon>
        <taxon>Aphelenchoididae</taxon>
        <taxon>Bursaphelenchus</taxon>
    </lineage>
</organism>
<evidence type="ECO:0000256" key="3">
    <source>
        <dbReference type="ARBA" id="ARBA00022801"/>
    </source>
</evidence>
<keyword evidence="3" id="KW-0378">Hydrolase</keyword>
<feature type="binding site" evidence="8">
    <location>
        <position position="254"/>
    </location>
    <ligand>
        <name>Zn(2+)</name>
        <dbReference type="ChEBI" id="CHEBI:29105"/>
        <note>catalytic</note>
    </ligand>
</feature>
<feature type="domain" description="Peptidase M12B" evidence="10">
    <location>
        <begin position="179"/>
        <end position="324"/>
    </location>
</feature>
<dbReference type="Gene3D" id="3.40.390.10">
    <property type="entry name" value="Collagenase (Catalytic Domain)"/>
    <property type="match status" value="1"/>
</dbReference>